<dbReference type="PANTHER" id="PTHR48025">
    <property type="entry name" value="OS02G0815200 PROTEIN"/>
    <property type="match status" value="1"/>
</dbReference>
<dbReference type="PANTHER" id="PTHR48025:SF1">
    <property type="entry name" value="RRM DOMAIN-CONTAINING PROTEIN"/>
    <property type="match status" value="1"/>
</dbReference>
<feature type="compositionally biased region" description="Basic residues" evidence="2">
    <location>
        <begin position="10"/>
        <end position="19"/>
    </location>
</feature>
<proteinExistence type="predicted"/>
<dbReference type="InterPro" id="IPR000504">
    <property type="entry name" value="RRM_dom"/>
</dbReference>
<feature type="region of interest" description="Disordered" evidence="2">
    <location>
        <begin position="1"/>
        <end position="114"/>
    </location>
</feature>
<keyword evidence="1" id="KW-0694">RNA-binding</keyword>
<dbReference type="PROSITE" id="PS50102">
    <property type="entry name" value="RRM"/>
    <property type="match status" value="1"/>
</dbReference>
<gene>
    <name evidence="4" type="ORF">GCM10023213_34450</name>
</gene>
<organism evidence="4 5">
    <name type="scientific">Prosthecobacter algae</name>
    <dbReference type="NCBI Taxonomy" id="1144682"/>
    <lineage>
        <taxon>Bacteria</taxon>
        <taxon>Pseudomonadati</taxon>
        <taxon>Verrucomicrobiota</taxon>
        <taxon>Verrucomicrobiia</taxon>
        <taxon>Verrucomicrobiales</taxon>
        <taxon>Verrucomicrobiaceae</taxon>
        <taxon>Prosthecobacter</taxon>
    </lineage>
</organism>
<dbReference type="SMART" id="SM00360">
    <property type="entry name" value="RRM"/>
    <property type="match status" value="1"/>
</dbReference>
<evidence type="ECO:0000256" key="1">
    <source>
        <dbReference type="ARBA" id="ARBA00022884"/>
    </source>
</evidence>
<keyword evidence="5" id="KW-1185">Reference proteome</keyword>
<feature type="compositionally biased region" description="Basic and acidic residues" evidence="2">
    <location>
        <begin position="85"/>
        <end position="106"/>
    </location>
</feature>
<accession>A0ABP9PCH7</accession>
<dbReference type="InterPro" id="IPR012677">
    <property type="entry name" value="Nucleotide-bd_a/b_plait_sf"/>
</dbReference>
<reference evidence="5" key="1">
    <citation type="journal article" date="2019" name="Int. J. Syst. Evol. Microbiol.">
        <title>The Global Catalogue of Microorganisms (GCM) 10K type strain sequencing project: providing services to taxonomists for standard genome sequencing and annotation.</title>
        <authorList>
            <consortium name="The Broad Institute Genomics Platform"/>
            <consortium name="The Broad Institute Genome Sequencing Center for Infectious Disease"/>
            <person name="Wu L."/>
            <person name="Ma J."/>
        </authorList>
    </citation>
    <scope>NUCLEOTIDE SEQUENCE [LARGE SCALE GENOMIC DNA]</scope>
    <source>
        <strain evidence="5">JCM 18053</strain>
    </source>
</reference>
<comment type="caution">
    <text evidence="4">The sequence shown here is derived from an EMBL/GenBank/DDBJ whole genome shotgun (WGS) entry which is preliminary data.</text>
</comment>
<dbReference type="RefSeq" id="WP_345737635.1">
    <property type="nucleotide sequence ID" value="NZ_BAABIA010000007.1"/>
</dbReference>
<dbReference type="Gene3D" id="3.30.70.330">
    <property type="match status" value="1"/>
</dbReference>
<dbReference type="Proteomes" id="UP001499852">
    <property type="component" value="Unassembled WGS sequence"/>
</dbReference>
<dbReference type="Pfam" id="PF00076">
    <property type="entry name" value="RRM_1"/>
    <property type="match status" value="1"/>
</dbReference>
<dbReference type="CDD" id="cd00590">
    <property type="entry name" value="RRM_SF"/>
    <property type="match status" value="1"/>
</dbReference>
<dbReference type="SUPFAM" id="SSF54928">
    <property type="entry name" value="RNA-binding domain, RBD"/>
    <property type="match status" value="1"/>
</dbReference>
<feature type="compositionally biased region" description="Basic and acidic residues" evidence="2">
    <location>
        <begin position="200"/>
        <end position="212"/>
    </location>
</feature>
<dbReference type="EMBL" id="BAABIA010000007">
    <property type="protein sequence ID" value="GAA5144372.1"/>
    <property type="molecule type" value="Genomic_DNA"/>
</dbReference>
<feature type="region of interest" description="Disordered" evidence="2">
    <location>
        <begin position="189"/>
        <end position="212"/>
    </location>
</feature>
<sequence length="212" mass="23052">MSDTTTQGNNRRRRNRGGRNRPGSNSQGPRPGSTPRAGHQEPTGLQKFLSAISFGLLGKTKSLPRAATPQPRSTSNSSPRSESSGNRENRDRDSRPPREAKPRREPASVSPADITTERLYVGNLSYDATESDLFELFSGLGSVRNCEVVVNNRTQRSKGFAFVTMGSVDEARRAVQELGGKDFMNRALQLSGAKPIGSGEGRDSRDDESSDN</sequence>
<evidence type="ECO:0000259" key="3">
    <source>
        <dbReference type="PROSITE" id="PS50102"/>
    </source>
</evidence>
<evidence type="ECO:0000256" key="2">
    <source>
        <dbReference type="SAM" id="MobiDB-lite"/>
    </source>
</evidence>
<feature type="compositionally biased region" description="Low complexity" evidence="2">
    <location>
        <begin position="72"/>
        <end position="84"/>
    </location>
</feature>
<dbReference type="InterPro" id="IPR050502">
    <property type="entry name" value="Euk_RNA-bind_prot"/>
</dbReference>
<feature type="domain" description="RRM" evidence="3">
    <location>
        <begin position="117"/>
        <end position="195"/>
    </location>
</feature>
<evidence type="ECO:0000313" key="5">
    <source>
        <dbReference type="Proteomes" id="UP001499852"/>
    </source>
</evidence>
<name>A0ABP9PCH7_9BACT</name>
<dbReference type="InterPro" id="IPR035979">
    <property type="entry name" value="RBD_domain_sf"/>
</dbReference>
<evidence type="ECO:0000313" key="4">
    <source>
        <dbReference type="EMBL" id="GAA5144372.1"/>
    </source>
</evidence>
<protein>
    <recommendedName>
        <fullName evidence="3">RRM domain-containing protein</fullName>
    </recommendedName>
</protein>